<evidence type="ECO:0000313" key="2">
    <source>
        <dbReference type="EMBL" id="MCS3679164.1"/>
    </source>
</evidence>
<gene>
    <name evidence="2" type="ORF">GGP71_003113</name>
</gene>
<dbReference type="SUPFAM" id="SSF52540">
    <property type="entry name" value="P-loop containing nucleoside triphosphate hydrolases"/>
    <property type="match status" value="1"/>
</dbReference>
<dbReference type="EMBL" id="JANUAU010000013">
    <property type="protein sequence ID" value="MCS3679164.1"/>
    <property type="molecule type" value="Genomic_DNA"/>
</dbReference>
<dbReference type="InterPro" id="IPR027417">
    <property type="entry name" value="P-loop_NTPase"/>
</dbReference>
<feature type="region of interest" description="Disordered" evidence="1">
    <location>
        <begin position="321"/>
        <end position="357"/>
    </location>
</feature>
<protein>
    <recommendedName>
        <fullName evidence="4">Sulfotransferase</fullName>
    </recommendedName>
</protein>
<feature type="compositionally biased region" description="Polar residues" evidence="1">
    <location>
        <begin position="345"/>
        <end position="357"/>
    </location>
</feature>
<comment type="caution">
    <text evidence="2">The sequence shown here is derived from an EMBL/GenBank/DDBJ whole genome shotgun (WGS) entry which is preliminary data.</text>
</comment>
<sequence>MNFQERYGLLDRFLYRIAFRGGTAQHAMADVEEMMYKNTLESVSVDDPVFISSLPRAGTTILLKLLWNTGHFASHTYQDMPFVLCPLLWNQFSSQFAEEDVAHERTHGDGIEVSGTSPEAFEDMVWKHFWPDHYRDDHIRPWRADEQNREFNAFFETHMRKVIAVRQEERPDAGRYLSKNNLNIARLAAPPPPLRDGTFLVPFRDPVQQAASMYRQHERFLEIHGEDDFVREYMEAIGHHEFGKGLRPVDFDGWLATASDPGQLAFWVEYWVAAYRHLLRQADDSTVLVSYARLTEDPEDSLARLAETLGLPMADLTAQAEQLRPPRTHSVETEELPPPLRQEATETYRSLDQNADI</sequence>
<dbReference type="Gene3D" id="3.40.50.300">
    <property type="entry name" value="P-loop containing nucleotide triphosphate hydrolases"/>
    <property type="match status" value="1"/>
</dbReference>
<organism evidence="2 3">
    <name type="scientific">Salinibacter ruber</name>
    <dbReference type="NCBI Taxonomy" id="146919"/>
    <lineage>
        <taxon>Bacteria</taxon>
        <taxon>Pseudomonadati</taxon>
        <taxon>Rhodothermota</taxon>
        <taxon>Rhodothermia</taxon>
        <taxon>Rhodothermales</taxon>
        <taxon>Salinibacteraceae</taxon>
        <taxon>Salinibacter</taxon>
    </lineage>
</organism>
<dbReference type="RefSeq" id="WP_259081015.1">
    <property type="nucleotide sequence ID" value="NZ_JANUAU010000013.1"/>
</dbReference>
<evidence type="ECO:0000313" key="3">
    <source>
        <dbReference type="Proteomes" id="UP001155027"/>
    </source>
</evidence>
<dbReference type="Proteomes" id="UP001155027">
    <property type="component" value="Unassembled WGS sequence"/>
</dbReference>
<proteinExistence type="predicted"/>
<name>A0A9X2Q2C2_9BACT</name>
<accession>A0A9X2Q2C2</accession>
<reference evidence="2" key="1">
    <citation type="submission" date="2022-08" db="EMBL/GenBank/DDBJ databases">
        <title>Genomic Encyclopedia of Type Strains, Phase V (KMG-V): Genome sequencing to study the core and pangenomes of soil and plant-associated prokaryotes.</title>
        <authorList>
            <person name="Whitman W."/>
        </authorList>
    </citation>
    <scope>NUCLEOTIDE SEQUENCE</scope>
    <source>
        <strain evidence="2">0</strain>
    </source>
</reference>
<dbReference type="Pfam" id="PF13469">
    <property type="entry name" value="Sulfotransfer_3"/>
    <property type="match status" value="1"/>
</dbReference>
<dbReference type="AlphaFoldDB" id="A0A9X2Q2C2"/>
<evidence type="ECO:0008006" key="4">
    <source>
        <dbReference type="Google" id="ProtNLM"/>
    </source>
</evidence>
<evidence type="ECO:0000256" key="1">
    <source>
        <dbReference type="SAM" id="MobiDB-lite"/>
    </source>
</evidence>